<gene>
    <name evidence="5" type="ORF">CEUSTIGMA_g6351.t1</name>
</gene>
<feature type="compositionally biased region" description="Low complexity" evidence="4">
    <location>
        <begin position="382"/>
        <end position="433"/>
    </location>
</feature>
<keyword evidence="1" id="KW-0677">Repeat</keyword>
<dbReference type="EMBL" id="BEGY01000037">
    <property type="protein sequence ID" value="GAX78912.1"/>
    <property type="molecule type" value="Genomic_DNA"/>
</dbReference>
<proteinExistence type="predicted"/>
<dbReference type="Pfam" id="PF12796">
    <property type="entry name" value="Ank_2"/>
    <property type="match status" value="1"/>
</dbReference>
<dbReference type="SUPFAM" id="SSF48403">
    <property type="entry name" value="Ankyrin repeat"/>
    <property type="match status" value="1"/>
</dbReference>
<keyword evidence="2 3" id="KW-0040">ANK repeat</keyword>
<evidence type="ECO:0000313" key="6">
    <source>
        <dbReference type="Proteomes" id="UP000232323"/>
    </source>
</evidence>
<dbReference type="InterPro" id="IPR002110">
    <property type="entry name" value="Ankyrin_rpt"/>
</dbReference>
<dbReference type="PANTHER" id="PTHR24198">
    <property type="entry name" value="ANKYRIN REPEAT AND PROTEIN KINASE DOMAIN-CONTAINING PROTEIN"/>
    <property type="match status" value="1"/>
</dbReference>
<dbReference type="AlphaFoldDB" id="A0A250X7Q0"/>
<evidence type="ECO:0000256" key="1">
    <source>
        <dbReference type="ARBA" id="ARBA00022737"/>
    </source>
</evidence>
<dbReference type="PANTHER" id="PTHR24198:SF194">
    <property type="entry name" value="INVERSIN-A"/>
    <property type="match status" value="1"/>
</dbReference>
<protein>
    <submittedName>
        <fullName evidence="5">Uncharacterized protein</fullName>
    </submittedName>
</protein>
<reference evidence="5 6" key="1">
    <citation type="submission" date="2017-08" db="EMBL/GenBank/DDBJ databases">
        <title>Acidophilic green algal genome provides insights into adaptation to an acidic environment.</title>
        <authorList>
            <person name="Hirooka S."/>
            <person name="Hirose Y."/>
            <person name="Kanesaki Y."/>
            <person name="Higuchi S."/>
            <person name="Fujiwara T."/>
            <person name="Onuma R."/>
            <person name="Era A."/>
            <person name="Ohbayashi R."/>
            <person name="Uzuka A."/>
            <person name="Nozaki H."/>
            <person name="Yoshikawa H."/>
            <person name="Miyagishima S.Y."/>
        </authorList>
    </citation>
    <scope>NUCLEOTIDE SEQUENCE [LARGE SCALE GENOMIC DNA]</scope>
    <source>
        <strain evidence="5 6">NIES-2499</strain>
    </source>
</reference>
<dbReference type="Proteomes" id="UP000232323">
    <property type="component" value="Unassembled WGS sequence"/>
</dbReference>
<accession>A0A250X7Q0</accession>
<feature type="region of interest" description="Disordered" evidence="4">
    <location>
        <begin position="364"/>
        <end position="477"/>
    </location>
</feature>
<evidence type="ECO:0000313" key="5">
    <source>
        <dbReference type="EMBL" id="GAX78912.1"/>
    </source>
</evidence>
<name>A0A250X7Q0_9CHLO</name>
<keyword evidence="6" id="KW-1185">Reference proteome</keyword>
<dbReference type="InterPro" id="IPR036770">
    <property type="entry name" value="Ankyrin_rpt-contain_sf"/>
</dbReference>
<feature type="repeat" description="ANK" evidence="3">
    <location>
        <begin position="93"/>
        <end position="125"/>
    </location>
</feature>
<dbReference type="PROSITE" id="PS50297">
    <property type="entry name" value="ANK_REP_REGION"/>
    <property type="match status" value="1"/>
</dbReference>
<evidence type="ECO:0000256" key="3">
    <source>
        <dbReference type="PROSITE-ProRule" id="PRU00023"/>
    </source>
</evidence>
<evidence type="ECO:0000256" key="2">
    <source>
        <dbReference type="ARBA" id="ARBA00023043"/>
    </source>
</evidence>
<dbReference type="Gene3D" id="1.25.40.20">
    <property type="entry name" value="Ankyrin repeat-containing domain"/>
    <property type="match status" value="2"/>
</dbReference>
<dbReference type="OrthoDB" id="1585644at2759"/>
<dbReference type="SMART" id="SM00248">
    <property type="entry name" value="ANK"/>
    <property type="match status" value="6"/>
</dbReference>
<comment type="caution">
    <text evidence="5">The sequence shown here is derived from an EMBL/GenBank/DDBJ whole genome shotgun (WGS) entry which is preliminary data.</text>
</comment>
<sequence>MGNKLSHSEDKKTLTIAIESGDLESIQHIVTSHPEFFKSKLQKESGNTPIHVAVLLKDYAVLKLFITFSNRGDESNEVHEAAVRAISHGRKSDGVTPLMLSCDIGDEESFKLLLLAGANPWVQDHNHHRTCLHYVAVKNHARLIAPLVEFSRKVNKTAEHASGLFQKFSRISNAEAEEENTSKPLIDIPTFHGFTPMMYAAWFDHGESVVGFMQAGAQWKLRCWPKDPNCDAFCKDVPEGSAALHVAAINGAAHAVYAILTQFMLSLSPAEGERSGSEASAHHPLDPRLMVDCDGHTAFQMARLRRQFQLLPLLNPTTSLDRVFDMFNPEARLVGVPSLLKIAAQAAQKVLMLQLEGLRKAIAKRNKQQRNNRDMMTKSGSRRQNAQGGAGGLARLSSLRPSSRTTSLQNAQGGAGGLARLSSLRPSSRTTSSVAHITDKPAPLKSAKSMLRKVPTLKRSPSYYARPGQQPDDKVNV</sequence>
<evidence type="ECO:0000256" key="4">
    <source>
        <dbReference type="SAM" id="MobiDB-lite"/>
    </source>
</evidence>
<dbReference type="PROSITE" id="PS50088">
    <property type="entry name" value="ANK_REPEAT"/>
    <property type="match status" value="1"/>
</dbReference>
<organism evidence="5 6">
    <name type="scientific">Chlamydomonas eustigma</name>
    <dbReference type="NCBI Taxonomy" id="1157962"/>
    <lineage>
        <taxon>Eukaryota</taxon>
        <taxon>Viridiplantae</taxon>
        <taxon>Chlorophyta</taxon>
        <taxon>core chlorophytes</taxon>
        <taxon>Chlorophyceae</taxon>
        <taxon>CS clade</taxon>
        <taxon>Chlamydomonadales</taxon>
        <taxon>Chlamydomonadaceae</taxon>
        <taxon>Chlamydomonas</taxon>
    </lineage>
</organism>